<organism evidence="5 6">
    <name type="scientific">Aliarcobacter cibarius</name>
    <dbReference type="NCBI Taxonomy" id="255507"/>
    <lineage>
        <taxon>Bacteria</taxon>
        <taxon>Pseudomonadati</taxon>
        <taxon>Campylobacterota</taxon>
        <taxon>Epsilonproteobacteria</taxon>
        <taxon>Campylobacterales</taxon>
        <taxon>Arcobacteraceae</taxon>
        <taxon>Aliarcobacter</taxon>
    </lineage>
</organism>
<keyword evidence="3 5" id="KW-0067">ATP-binding</keyword>
<reference evidence="5 6" key="1">
    <citation type="submission" date="2020-05" db="EMBL/GenBank/DDBJ databases">
        <title>Complete genome sequencing of Campylobacter and Arcobacter type strains.</title>
        <authorList>
            <person name="Miller W.G."/>
            <person name="Yee E."/>
        </authorList>
    </citation>
    <scope>NUCLEOTIDE SEQUENCE [LARGE SCALE GENOMIC DNA]</scope>
    <source>
        <strain evidence="5 6">LMG 21996</strain>
    </source>
</reference>
<dbReference type="InterPro" id="IPR017871">
    <property type="entry name" value="ABC_transporter-like_CS"/>
</dbReference>
<dbReference type="Proteomes" id="UP000509513">
    <property type="component" value="Chromosome"/>
</dbReference>
<protein>
    <submittedName>
        <fullName evidence="5">Nitrate/sulfonate/bicarbonate ABC transporter, ATP-binding protein</fullName>
    </submittedName>
</protein>
<dbReference type="SUPFAM" id="SSF52540">
    <property type="entry name" value="P-loop containing nucleoside triphosphate hydrolases"/>
    <property type="match status" value="1"/>
</dbReference>
<evidence type="ECO:0000313" key="5">
    <source>
        <dbReference type="EMBL" id="QKJ26214.1"/>
    </source>
</evidence>
<dbReference type="InterPro" id="IPR003439">
    <property type="entry name" value="ABC_transporter-like_ATP-bd"/>
</dbReference>
<proteinExistence type="predicted"/>
<accession>A0A7L5JLY9</accession>
<dbReference type="InterPro" id="IPR050093">
    <property type="entry name" value="ABC_SmlMolc_Importer"/>
</dbReference>
<evidence type="ECO:0000256" key="1">
    <source>
        <dbReference type="ARBA" id="ARBA00022448"/>
    </source>
</evidence>
<evidence type="ECO:0000256" key="3">
    <source>
        <dbReference type="ARBA" id="ARBA00022840"/>
    </source>
</evidence>
<name>A0A7L5JLY9_9BACT</name>
<dbReference type="InterPro" id="IPR027417">
    <property type="entry name" value="P-loop_NTPase"/>
</dbReference>
<dbReference type="Gene3D" id="3.40.50.300">
    <property type="entry name" value="P-loop containing nucleotide triphosphate hydrolases"/>
    <property type="match status" value="1"/>
</dbReference>
<dbReference type="KEGG" id="acib:ACBT_0232"/>
<keyword evidence="2" id="KW-0547">Nucleotide-binding</keyword>
<evidence type="ECO:0000313" key="6">
    <source>
        <dbReference type="Proteomes" id="UP000509513"/>
    </source>
</evidence>
<evidence type="ECO:0000256" key="2">
    <source>
        <dbReference type="ARBA" id="ARBA00022741"/>
    </source>
</evidence>
<gene>
    <name evidence="5" type="ORF">ACBT_0232</name>
</gene>
<dbReference type="Pfam" id="PF00005">
    <property type="entry name" value="ABC_tran"/>
    <property type="match status" value="1"/>
</dbReference>
<dbReference type="SMART" id="SM00382">
    <property type="entry name" value="AAA"/>
    <property type="match status" value="1"/>
</dbReference>
<dbReference type="InterPro" id="IPR003593">
    <property type="entry name" value="AAA+_ATPase"/>
</dbReference>
<keyword evidence="1" id="KW-0813">Transport</keyword>
<feature type="domain" description="ABC transporter" evidence="4">
    <location>
        <begin position="8"/>
        <end position="227"/>
    </location>
</feature>
<dbReference type="PROSITE" id="PS00211">
    <property type="entry name" value="ABC_TRANSPORTER_1"/>
    <property type="match status" value="1"/>
</dbReference>
<dbReference type="GO" id="GO:0005524">
    <property type="term" value="F:ATP binding"/>
    <property type="evidence" value="ECO:0007669"/>
    <property type="project" value="UniProtKB-KW"/>
</dbReference>
<dbReference type="GO" id="GO:0016887">
    <property type="term" value="F:ATP hydrolysis activity"/>
    <property type="evidence" value="ECO:0007669"/>
    <property type="project" value="InterPro"/>
</dbReference>
<sequence>MLEKQVILGSKELYYQYKNSKEPIIHNLNFELYAGSKSAIIGKSGCGKSTLLKLLAPLIQPKSGEIFNNSKTMGYMFQDAYLYPWLNVYQNVTIGLKILKKPIIKEEIIKLLDWLGLKDHINKKIIELSGGQRQRVSLARTLAISPEVLLLDEPFSSLDPETTRILCDDINVYCEKNKVTLLIVTHNYEEAKILANDIYRFKSTHLGETHLESVAKESLIYEPSYKE</sequence>
<dbReference type="EMBL" id="CP054051">
    <property type="protein sequence ID" value="QKJ26214.1"/>
    <property type="molecule type" value="Genomic_DNA"/>
</dbReference>
<dbReference type="RefSeq" id="WP_024776233.1">
    <property type="nucleotide sequence ID" value="NZ_CP054051.1"/>
</dbReference>
<evidence type="ECO:0000259" key="4">
    <source>
        <dbReference type="PROSITE" id="PS50893"/>
    </source>
</evidence>
<dbReference type="PROSITE" id="PS50893">
    <property type="entry name" value="ABC_TRANSPORTER_2"/>
    <property type="match status" value="1"/>
</dbReference>
<dbReference type="AlphaFoldDB" id="A0A7L5JLY9"/>
<dbReference type="PANTHER" id="PTHR42781">
    <property type="entry name" value="SPERMIDINE/PUTRESCINE IMPORT ATP-BINDING PROTEIN POTA"/>
    <property type="match status" value="1"/>
</dbReference>
<dbReference type="PANTHER" id="PTHR42781:SF8">
    <property type="entry name" value="BICARBONATE TRANSPORT ATP-BINDING PROTEIN CMPC"/>
    <property type="match status" value="1"/>
</dbReference>